<dbReference type="EMBL" id="JBHSDV010000002">
    <property type="protein sequence ID" value="MFC4387755.1"/>
    <property type="molecule type" value="Genomic_DNA"/>
</dbReference>
<keyword evidence="3" id="KW-1185">Reference proteome</keyword>
<organism evidence="2 3">
    <name type="scientific">Gracilibacillus marinus</name>
    <dbReference type="NCBI Taxonomy" id="630535"/>
    <lineage>
        <taxon>Bacteria</taxon>
        <taxon>Bacillati</taxon>
        <taxon>Bacillota</taxon>
        <taxon>Bacilli</taxon>
        <taxon>Bacillales</taxon>
        <taxon>Bacillaceae</taxon>
        <taxon>Gracilibacillus</taxon>
    </lineage>
</organism>
<name>A0ABV8VVZ1_9BACI</name>
<feature type="compositionally biased region" description="Basic residues" evidence="1">
    <location>
        <begin position="170"/>
        <end position="182"/>
    </location>
</feature>
<evidence type="ECO:0000256" key="1">
    <source>
        <dbReference type="SAM" id="MobiDB-lite"/>
    </source>
</evidence>
<evidence type="ECO:0000313" key="3">
    <source>
        <dbReference type="Proteomes" id="UP001595880"/>
    </source>
</evidence>
<comment type="caution">
    <text evidence="2">The sequence shown here is derived from an EMBL/GenBank/DDBJ whole genome shotgun (WGS) entry which is preliminary data.</text>
</comment>
<reference evidence="3" key="1">
    <citation type="journal article" date="2019" name="Int. J. Syst. Evol. Microbiol.">
        <title>The Global Catalogue of Microorganisms (GCM) 10K type strain sequencing project: providing services to taxonomists for standard genome sequencing and annotation.</title>
        <authorList>
            <consortium name="The Broad Institute Genomics Platform"/>
            <consortium name="The Broad Institute Genome Sequencing Center for Infectious Disease"/>
            <person name="Wu L."/>
            <person name="Ma J."/>
        </authorList>
    </citation>
    <scope>NUCLEOTIDE SEQUENCE [LARGE SCALE GENOMIC DNA]</scope>
    <source>
        <strain evidence="3">KACC 14058</strain>
    </source>
</reference>
<protein>
    <recommendedName>
        <fullName evidence="4">CGNR zinc finger domain-containing protein</fullName>
    </recommendedName>
</protein>
<dbReference type="RefSeq" id="WP_390198212.1">
    <property type="nucleotide sequence ID" value="NZ_JBHSDV010000002.1"/>
</dbReference>
<accession>A0ABV8VVZ1</accession>
<gene>
    <name evidence="2" type="ORF">ACFOZ1_07995</name>
</gene>
<evidence type="ECO:0008006" key="4">
    <source>
        <dbReference type="Google" id="ProtNLM"/>
    </source>
</evidence>
<sequence>MLLDIIYRQVIEVPDEAFDVREGYPGSGALAFHRHHVAGLPLQQSEIFIRQLYNGELEFITDNKRVKNCAYCGFYWYDESTRNNAKLCSESCRKAHRALQKAEERGRKPKAAPEKLREIDYYIHELEYAYWRDEKIMQNYIARHERLSTAGFIERQSNHNLAFGEGNRQGNRRRGFPKLPKY</sequence>
<evidence type="ECO:0000313" key="2">
    <source>
        <dbReference type="EMBL" id="MFC4387755.1"/>
    </source>
</evidence>
<dbReference type="Proteomes" id="UP001595880">
    <property type="component" value="Unassembled WGS sequence"/>
</dbReference>
<proteinExistence type="predicted"/>
<feature type="region of interest" description="Disordered" evidence="1">
    <location>
        <begin position="162"/>
        <end position="182"/>
    </location>
</feature>